<keyword evidence="7 9" id="KW-0378">Hydrolase</keyword>
<comment type="catalytic activity">
    <reaction evidence="1 7">
        <text>6-phospho-D-glucono-1,5-lactone + H2O = 6-phospho-D-gluconate + H(+)</text>
        <dbReference type="Rhea" id="RHEA:12556"/>
        <dbReference type="ChEBI" id="CHEBI:15377"/>
        <dbReference type="ChEBI" id="CHEBI:15378"/>
        <dbReference type="ChEBI" id="CHEBI:57955"/>
        <dbReference type="ChEBI" id="CHEBI:58759"/>
        <dbReference type="EC" id="3.1.1.31"/>
    </reaction>
</comment>
<evidence type="ECO:0000313" key="10">
    <source>
        <dbReference type="Proteomes" id="UP001294412"/>
    </source>
</evidence>
<reference evidence="9 10" key="1">
    <citation type="submission" date="2023-12" db="EMBL/GenBank/DDBJ databases">
        <title>Description of Novel Strain Fulvimarina sp. 2208YS6-2-32 isolated from Uroteuthis (Photololigo) edulis.</title>
        <authorList>
            <person name="Park J.-S."/>
        </authorList>
    </citation>
    <scope>NUCLEOTIDE SEQUENCE [LARGE SCALE GENOMIC DNA]</scope>
    <source>
        <strain evidence="9 10">2208YS6-2-32</strain>
    </source>
</reference>
<dbReference type="RefSeq" id="WP_322186128.1">
    <property type="nucleotide sequence ID" value="NZ_JAXLPB010000002.1"/>
</dbReference>
<evidence type="ECO:0000256" key="7">
    <source>
        <dbReference type="RuleBase" id="RU365095"/>
    </source>
</evidence>
<comment type="pathway">
    <text evidence="3 7">Carbohydrate degradation; pentose phosphate pathway; D-ribulose 5-phosphate from D-glucose 6-phosphate (oxidative stage): step 2/3.</text>
</comment>
<feature type="domain" description="Glucosamine/galactosamine-6-phosphate isomerase" evidence="8">
    <location>
        <begin position="11"/>
        <end position="220"/>
    </location>
</feature>
<proteinExistence type="inferred from homology"/>
<evidence type="ECO:0000256" key="4">
    <source>
        <dbReference type="ARBA" id="ARBA00010662"/>
    </source>
</evidence>
<dbReference type="EC" id="3.1.1.31" evidence="5 7"/>
<dbReference type="PANTHER" id="PTHR11054">
    <property type="entry name" value="6-PHOSPHOGLUCONOLACTONASE"/>
    <property type="match status" value="1"/>
</dbReference>
<evidence type="ECO:0000256" key="3">
    <source>
        <dbReference type="ARBA" id="ARBA00004961"/>
    </source>
</evidence>
<comment type="caution">
    <text evidence="9">The sequence shown here is derived from an EMBL/GenBank/DDBJ whole genome shotgun (WGS) entry which is preliminary data.</text>
</comment>
<organism evidence="9 10">
    <name type="scientific">Fulvimarina uroteuthidis</name>
    <dbReference type="NCBI Taxonomy" id="3098149"/>
    <lineage>
        <taxon>Bacteria</taxon>
        <taxon>Pseudomonadati</taxon>
        <taxon>Pseudomonadota</taxon>
        <taxon>Alphaproteobacteria</taxon>
        <taxon>Hyphomicrobiales</taxon>
        <taxon>Aurantimonadaceae</taxon>
        <taxon>Fulvimarina</taxon>
    </lineage>
</organism>
<dbReference type="NCBIfam" id="TIGR01198">
    <property type="entry name" value="pgl"/>
    <property type="match status" value="1"/>
</dbReference>
<evidence type="ECO:0000256" key="6">
    <source>
        <dbReference type="ARBA" id="ARBA00020337"/>
    </source>
</evidence>
<dbReference type="InterPro" id="IPR037171">
    <property type="entry name" value="NagB/RpiA_transferase-like"/>
</dbReference>
<dbReference type="SUPFAM" id="SSF100950">
    <property type="entry name" value="NagB/RpiA/CoA transferase-like"/>
    <property type="match status" value="1"/>
</dbReference>
<dbReference type="Pfam" id="PF01182">
    <property type="entry name" value="Glucosamine_iso"/>
    <property type="match status" value="1"/>
</dbReference>
<evidence type="ECO:0000313" key="9">
    <source>
        <dbReference type="EMBL" id="MDY8108650.1"/>
    </source>
</evidence>
<dbReference type="Gene3D" id="3.40.50.1360">
    <property type="match status" value="1"/>
</dbReference>
<dbReference type="GO" id="GO:0017057">
    <property type="term" value="F:6-phosphogluconolactonase activity"/>
    <property type="evidence" value="ECO:0007669"/>
    <property type="project" value="UniProtKB-EC"/>
</dbReference>
<dbReference type="PANTHER" id="PTHR11054:SF0">
    <property type="entry name" value="6-PHOSPHOGLUCONOLACTONASE"/>
    <property type="match status" value="1"/>
</dbReference>
<dbReference type="EMBL" id="JAXLPB010000002">
    <property type="protein sequence ID" value="MDY8108650.1"/>
    <property type="molecule type" value="Genomic_DNA"/>
</dbReference>
<evidence type="ECO:0000259" key="8">
    <source>
        <dbReference type="Pfam" id="PF01182"/>
    </source>
</evidence>
<dbReference type="InterPro" id="IPR006148">
    <property type="entry name" value="Glc/Gal-6P_isomerase"/>
</dbReference>
<dbReference type="InterPro" id="IPR005900">
    <property type="entry name" value="6-phosphogluconolactonase_DevB"/>
</dbReference>
<dbReference type="InterPro" id="IPR039104">
    <property type="entry name" value="6PGL"/>
</dbReference>
<name>A0ABU5I013_9HYPH</name>
<evidence type="ECO:0000256" key="2">
    <source>
        <dbReference type="ARBA" id="ARBA00002681"/>
    </source>
</evidence>
<comment type="function">
    <text evidence="2 7">Hydrolysis of 6-phosphogluconolactone to 6-phosphogluconate.</text>
</comment>
<protein>
    <recommendedName>
        <fullName evidence="6 7">6-phosphogluconolactonase</fullName>
        <shortName evidence="7">6PGL</shortName>
        <ecNumber evidence="5 7">3.1.1.31</ecNumber>
    </recommendedName>
</protein>
<evidence type="ECO:0000256" key="5">
    <source>
        <dbReference type="ARBA" id="ARBA00013198"/>
    </source>
</evidence>
<evidence type="ECO:0000256" key="1">
    <source>
        <dbReference type="ARBA" id="ARBA00000832"/>
    </source>
</evidence>
<accession>A0ABU5I013</accession>
<comment type="similarity">
    <text evidence="4 7">Belongs to the glucosamine/galactosamine-6-phosphate isomerase family. 6-phosphogluconolactonase subfamily.</text>
</comment>
<dbReference type="Proteomes" id="UP001294412">
    <property type="component" value="Unassembled WGS sequence"/>
</dbReference>
<sequence length="234" mass="25215">MTKPAFHAYPTREALAEALSAGVAAVLAGAIATRGSATLAVSGGSTPKLFLEHLARAEIDWAQVEIMLVDERWVPETSDRSNHAMVRRHLMNGPASAAHLLPFYTGHETPDAAIEELELRYCRLTRPFDAVILGMGSDGHTASFFPGADNLDALLRSDGNDAVAAVRAPGANEPRITLTLPLLVDARLLALHIEGEEKRAVYERALSGDDASQMPVRAVLRAPRPQPINVFWAP</sequence>
<dbReference type="CDD" id="cd01400">
    <property type="entry name" value="6PGL"/>
    <property type="match status" value="1"/>
</dbReference>
<gene>
    <name evidence="7 9" type="primary">pgl</name>
    <name evidence="9" type="ORF">U0C82_05715</name>
</gene>
<keyword evidence="10" id="KW-1185">Reference proteome</keyword>